<comment type="caution">
    <text evidence="2">The sequence shown here is derived from an EMBL/GenBank/DDBJ whole genome shotgun (WGS) entry which is preliminary data.</text>
</comment>
<evidence type="ECO:0000313" key="2">
    <source>
        <dbReference type="EMBL" id="PJJ28785.1"/>
    </source>
</evidence>
<feature type="transmembrane region" description="Helical" evidence="1">
    <location>
        <begin position="45"/>
        <end position="66"/>
    </location>
</feature>
<dbReference type="Proteomes" id="UP000231092">
    <property type="component" value="Unassembled WGS sequence"/>
</dbReference>
<dbReference type="AlphaFoldDB" id="A0A2M8Z5S7"/>
<feature type="transmembrane region" description="Helical" evidence="1">
    <location>
        <begin position="15"/>
        <end position="33"/>
    </location>
</feature>
<evidence type="ECO:0000256" key="1">
    <source>
        <dbReference type="SAM" id="Phobius"/>
    </source>
</evidence>
<accession>A0A2M8Z5S7</accession>
<protein>
    <submittedName>
        <fullName evidence="2">Uncharacterized protein</fullName>
    </submittedName>
</protein>
<proteinExistence type="predicted"/>
<sequence>MSEKKGSSNPPQSTLVLRLVGGGYLVYLGFQMIPELSMSFGIRNLVQMTALVIFLVVGVLLVGWSLKKLLRKEFERPGEKEADGIEEDNKEN</sequence>
<evidence type="ECO:0000313" key="3">
    <source>
        <dbReference type="Proteomes" id="UP000231092"/>
    </source>
</evidence>
<keyword evidence="1" id="KW-1133">Transmembrane helix</keyword>
<dbReference type="EMBL" id="PGET01000001">
    <property type="protein sequence ID" value="PJJ28785.1"/>
    <property type="molecule type" value="Genomic_DNA"/>
</dbReference>
<reference evidence="2 3" key="1">
    <citation type="submission" date="2017-11" db="EMBL/GenBank/DDBJ databases">
        <title>Understudied soil microbes with underappreciated capabilities: Untangling the Clostridium saccharolyticum group.</title>
        <authorList>
            <person name="Leschine S."/>
        </authorList>
    </citation>
    <scope>NUCLEOTIDE SEQUENCE [LARGE SCALE GENOMIC DNA]</scope>
    <source>
        <strain evidence="2 3">18A</strain>
    </source>
</reference>
<keyword evidence="1" id="KW-0472">Membrane</keyword>
<keyword evidence="1" id="KW-0812">Transmembrane</keyword>
<organism evidence="2 3">
    <name type="scientific">[Clostridium] celerecrescens 18A</name>
    <dbReference type="NCBI Taxonomy" id="1286362"/>
    <lineage>
        <taxon>Bacteria</taxon>
        <taxon>Bacillati</taxon>
        <taxon>Bacillota</taxon>
        <taxon>Clostridia</taxon>
        <taxon>Lachnospirales</taxon>
        <taxon>Lachnospiraceae</taxon>
        <taxon>Lacrimispora</taxon>
    </lineage>
</organism>
<name>A0A2M8Z5S7_9FIRM</name>
<gene>
    <name evidence="2" type="ORF">H171_2307</name>
</gene>
<dbReference type="RefSeq" id="WP_100305247.1">
    <property type="nucleotide sequence ID" value="NZ_PGET01000001.1"/>
</dbReference>